<dbReference type="EMBL" id="BPLR01015866">
    <property type="protein sequence ID" value="GIY79283.1"/>
    <property type="molecule type" value="Genomic_DNA"/>
</dbReference>
<dbReference type="Proteomes" id="UP001054945">
    <property type="component" value="Unassembled WGS sequence"/>
</dbReference>
<dbReference type="AlphaFoldDB" id="A0AAV4WAA9"/>
<gene>
    <name evidence="1" type="ORF">CEXT_395221</name>
</gene>
<evidence type="ECO:0000313" key="1">
    <source>
        <dbReference type="EMBL" id="GIY79283.1"/>
    </source>
</evidence>
<accession>A0AAV4WAA9</accession>
<proteinExistence type="predicted"/>
<keyword evidence="2" id="KW-1185">Reference proteome</keyword>
<name>A0AAV4WAA9_CAEEX</name>
<organism evidence="1 2">
    <name type="scientific">Caerostris extrusa</name>
    <name type="common">Bark spider</name>
    <name type="synonym">Caerostris bankana</name>
    <dbReference type="NCBI Taxonomy" id="172846"/>
    <lineage>
        <taxon>Eukaryota</taxon>
        <taxon>Metazoa</taxon>
        <taxon>Ecdysozoa</taxon>
        <taxon>Arthropoda</taxon>
        <taxon>Chelicerata</taxon>
        <taxon>Arachnida</taxon>
        <taxon>Araneae</taxon>
        <taxon>Araneomorphae</taxon>
        <taxon>Entelegynae</taxon>
        <taxon>Araneoidea</taxon>
        <taxon>Araneidae</taxon>
        <taxon>Caerostris</taxon>
    </lineage>
</organism>
<sequence length="92" mass="10321">MALEFLMILDRLPLLSRFGEKRLGNNEMVPCTSSRLAALSYRVISIENNNEKSTLNFTITREGQMYSITPGASQPTCYNAPILSLAEWNGYS</sequence>
<evidence type="ECO:0000313" key="2">
    <source>
        <dbReference type="Proteomes" id="UP001054945"/>
    </source>
</evidence>
<comment type="caution">
    <text evidence="1">The sequence shown here is derived from an EMBL/GenBank/DDBJ whole genome shotgun (WGS) entry which is preliminary data.</text>
</comment>
<reference evidence="1 2" key="1">
    <citation type="submission" date="2021-06" db="EMBL/GenBank/DDBJ databases">
        <title>Caerostris extrusa draft genome.</title>
        <authorList>
            <person name="Kono N."/>
            <person name="Arakawa K."/>
        </authorList>
    </citation>
    <scope>NUCLEOTIDE SEQUENCE [LARGE SCALE GENOMIC DNA]</scope>
</reference>
<protein>
    <submittedName>
        <fullName evidence="1">Uncharacterized protein</fullName>
    </submittedName>
</protein>